<dbReference type="SUPFAM" id="SSF90123">
    <property type="entry name" value="ABC transporter transmembrane region"/>
    <property type="match status" value="1"/>
</dbReference>
<evidence type="ECO:0000313" key="11">
    <source>
        <dbReference type="EMBL" id="GJD93458.1"/>
    </source>
</evidence>
<evidence type="ECO:0000256" key="3">
    <source>
        <dbReference type="ARBA" id="ARBA00022692"/>
    </source>
</evidence>
<keyword evidence="7 8" id="KW-0472">Membrane</keyword>
<name>A0ABQ4RRR2_9HYPH</name>
<feature type="domain" description="ABC transporter" evidence="9">
    <location>
        <begin position="394"/>
        <end position="634"/>
    </location>
</feature>
<evidence type="ECO:0000256" key="5">
    <source>
        <dbReference type="ARBA" id="ARBA00022840"/>
    </source>
</evidence>
<dbReference type="InterPro" id="IPR036640">
    <property type="entry name" value="ABC1_TM_sf"/>
</dbReference>
<comment type="subcellular location">
    <subcellularLocation>
        <location evidence="1">Cell membrane</location>
        <topology evidence="1">Multi-pass membrane protein</topology>
    </subcellularLocation>
</comment>
<reference evidence="11" key="1">
    <citation type="journal article" date="2021" name="Front. Microbiol.">
        <title>Comprehensive Comparative Genomics and Phenotyping of Methylobacterium Species.</title>
        <authorList>
            <person name="Alessa O."/>
            <person name="Ogura Y."/>
            <person name="Fujitani Y."/>
            <person name="Takami H."/>
            <person name="Hayashi T."/>
            <person name="Sahin N."/>
            <person name="Tani A."/>
        </authorList>
    </citation>
    <scope>NUCLEOTIDE SEQUENCE</scope>
    <source>
        <strain evidence="11">DSM 19015</strain>
    </source>
</reference>
<keyword evidence="6 8" id="KW-1133">Transmembrane helix</keyword>
<dbReference type="InterPro" id="IPR039421">
    <property type="entry name" value="Type_1_exporter"/>
</dbReference>
<dbReference type="PANTHER" id="PTHR43394:SF1">
    <property type="entry name" value="ATP-BINDING CASSETTE SUB-FAMILY B MEMBER 10, MITOCHONDRIAL"/>
    <property type="match status" value="1"/>
</dbReference>
<dbReference type="Gene3D" id="1.20.1560.10">
    <property type="entry name" value="ABC transporter type 1, transmembrane domain"/>
    <property type="match status" value="1"/>
</dbReference>
<keyword evidence="5 11" id="KW-0067">ATP-binding</keyword>
<protein>
    <submittedName>
        <fullName evidence="11">Multidrug export ATP-binding/permease protein</fullName>
    </submittedName>
</protein>
<keyword evidence="4" id="KW-0547">Nucleotide-binding</keyword>
<evidence type="ECO:0000256" key="8">
    <source>
        <dbReference type="SAM" id="Phobius"/>
    </source>
</evidence>
<evidence type="ECO:0000256" key="1">
    <source>
        <dbReference type="ARBA" id="ARBA00004651"/>
    </source>
</evidence>
<evidence type="ECO:0000256" key="2">
    <source>
        <dbReference type="ARBA" id="ARBA00005417"/>
    </source>
</evidence>
<evidence type="ECO:0000313" key="12">
    <source>
        <dbReference type="Proteomes" id="UP001055125"/>
    </source>
</evidence>
<dbReference type="PANTHER" id="PTHR43394">
    <property type="entry name" value="ATP-DEPENDENT PERMEASE MDL1, MITOCHONDRIAL"/>
    <property type="match status" value="1"/>
</dbReference>
<accession>A0ABQ4RRR2</accession>
<dbReference type="SUPFAM" id="SSF52540">
    <property type="entry name" value="P-loop containing nucleoside triphosphate hydrolases"/>
    <property type="match status" value="1"/>
</dbReference>
<dbReference type="GO" id="GO:0005524">
    <property type="term" value="F:ATP binding"/>
    <property type="evidence" value="ECO:0007669"/>
    <property type="project" value="UniProtKB-KW"/>
</dbReference>
<dbReference type="SMART" id="SM00382">
    <property type="entry name" value="AAA"/>
    <property type="match status" value="1"/>
</dbReference>
<comment type="similarity">
    <text evidence="2">Belongs to the ABC transporter superfamily.</text>
</comment>
<dbReference type="InterPro" id="IPR003439">
    <property type="entry name" value="ABC_transporter-like_ATP-bd"/>
</dbReference>
<dbReference type="Pfam" id="PF00005">
    <property type="entry name" value="ABC_tran"/>
    <property type="match status" value="1"/>
</dbReference>
<feature type="transmembrane region" description="Helical" evidence="8">
    <location>
        <begin position="298"/>
        <end position="319"/>
    </location>
</feature>
<evidence type="ECO:0000256" key="4">
    <source>
        <dbReference type="ARBA" id="ARBA00022741"/>
    </source>
</evidence>
<feature type="transmembrane region" description="Helical" evidence="8">
    <location>
        <begin position="197"/>
        <end position="227"/>
    </location>
</feature>
<dbReference type="EMBL" id="BPQP01000009">
    <property type="protein sequence ID" value="GJD93458.1"/>
    <property type="molecule type" value="Genomic_DNA"/>
</dbReference>
<dbReference type="InterPro" id="IPR011527">
    <property type="entry name" value="ABC1_TM_dom"/>
</dbReference>
<dbReference type="Proteomes" id="UP001055125">
    <property type="component" value="Unassembled WGS sequence"/>
</dbReference>
<dbReference type="InterPro" id="IPR027417">
    <property type="entry name" value="P-loop_NTPase"/>
</dbReference>
<evidence type="ECO:0000256" key="6">
    <source>
        <dbReference type="ARBA" id="ARBA00022989"/>
    </source>
</evidence>
<dbReference type="InterPro" id="IPR017871">
    <property type="entry name" value="ABC_transporter-like_CS"/>
</dbReference>
<feature type="domain" description="ABC transmembrane type-1" evidence="10">
    <location>
        <begin position="59"/>
        <end position="359"/>
    </location>
</feature>
<evidence type="ECO:0000256" key="7">
    <source>
        <dbReference type="ARBA" id="ARBA00023136"/>
    </source>
</evidence>
<dbReference type="PROSITE" id="PS00211">
    <property type="entry name" value="ABC_TRANSPORTER_1"/>
    <property type="match status" value="1"/>
</dbReference>
<organism evidence="11 12">
    <name type="scientific">Methylobacterium iners</name>
    <dbReference type="NCBI Taxonomy" id="418707"/>
    <lineage>
        <taxon>Bacteria</taxon>
        <taxon>Pseudomonadati</taxon>
        <taxon>Pseudomonadota</taxon>
        <taxon>Alphaproteobacteria</taxon>
        <taxon>Hyphomicrobiales</taxon>
        <taxon>Methylobacteriaceae</taxon>
        <taxon>Methylobacterium</taxon>
    </lineage>
</organism>
<dbReference type="Gene3D" id="3.40.50.300">
    <property type="entry name" value="P-loop containing nucleotide triphosphate hydrolases"/>
    <property type="match status" value="1"/>
</dbReference>
<comment type="caution">
    <text evidence="11">The sequence shown here is derived from an EMBL/GenBank/DDBJ whole genome shotgun (WGS) entry which is preliminary data.</text>
</comment>
<dbReference type="PROSITE" id="PS50893">
    <property type="entry name" value="ABC_TRANSPORTER_2"/>
    <property type="match status" value="1"/>
</dbReference>
<sequence length="640" mass="69772">MVAPPAGSTGCARIAMVIPMILASPLRTMRQRLVERLGALRHLPALFRLVYAASPRLLAASLALRLVRASLPVAALYVAKLILDAIVAEHARPHPAGLDLAAWLSDPQRARIVGLVLLELGLAVLSDGLGRLSNLVDGIIADLYANAATLRLMRHAAELDLEQFEDSAQQDRLERARRQVTGRSSLLSGLFGQGQDLVTLVTFAVGLMAYAPWLILLLAAALVPAFLNELHFNRQGYRLAWTRTPERRQIDYLRYLGASVEAAKEVKLFGLNGYIAERYGALAEKLVADNRALAIRRAAWGGFFAALGTLAYYAAYATIVWRTVAGQFSIGDLAFLAGSFLRLRGLMEGLLLGFSQIASQAQYLDDLFSFFAVKPAIRSPAQPRPFPVPVAEGIVFEDVGFRYAGSETWAVRHLSFRLGAGEVLALVGENGAGKTTIVKLLTRLYDPTEGRILLDGHPLPAYDLDALRARIGVIFQDFVRFDFTAAENVAVGRIEARDDAERITAAAGRSLADGVIGRLPLGYAQPLGKRFADGVDLSGGEWQKIALSRAYMREAEILVLDEPTAALDARAEFEVFQRFRDLAQGRTALLISHRFSTVRMADRILVLEGGRVIESGTHAALQGQGGRYAELFELQAAGYR</sequence>
<evidence type="ECO:0000259" key="10">
    <source>
        <dbReference type="PROSITE" id="PS50929"/>
    </source>
</evidence>
<evidence type="ECO:0000259" key="9">
    <source>
        <dbReference type="PROSITE" id="PS50893"/>
    </source>
</evidence>
<dbReference type="InterPro" id="IPR003593">
    <property type="entry name" value="AAA+_ATPase"/>
</dbReference>
<gene>
    <name evidence="11" type="ORF">OCOJLMKI_0653</name>
</gene>
<reference evidence="11" key="2">
    <citation type="submission" date="2021-08" db="EMBL/GenBank/DDBJ databases">
        <authorList>
            <person name="Tani A."/>
            <person name="Ola A."/>
            <person name="Ogura Y."/>
            <person name="Katsura K."/>
            <person name="Hayashi T."/>
        </authorList>
    </citation>
    <scope>NUCLEOTIDE SEQUENCE</scope>
    <source>
        <strain evidence="11">DSM 19015</strain>
    </source>
</reference>
<dbReference type="PROSITE" id="PS50929">
    <property type="entry name" value="ABC_TM1F"/>
    <property type="match status" value="1"/>
</dbReference>
<keyword evidence="3 8" id="KW-0812">Transmembrane</keyword>
<proteinExistence type="inferred from homology"/>
<keyword evidence="12" id="KW-1185">Reference proteome</keyword>